<sequence>MGKKSKFILVILYTVIVVVITMYFNLRTYTVVKYNFDVIADDFIVRDFTLVTFKDKYYIPKSYKIEKRGSSKEKISDISMEIYQDGKIIKSYFFGFEHNQEYESGVDELGDSRIFPEKIKLDKAIDIKFKYTLDGVEKISNQTVELDKHIEQKL</sequence>
<proteinExistence type="predicted"/>
<dbReference type="RefSeq" id="WP_202766046.1">
    <property type="nucleotide sequence ID" value="NZ_JAESWA010000012.1"/>
</dbReference>
<comment type="caution">
    <text evidence="2">The sequence shown here is derived from an EMBL/GenBank/DDBJ whole genome shotgun (WGS) entry which is preliminary data.</text>
</comment>
<reference evidence="2" key="1">
    <citation type="submission" date="2021-01" db="EMBL/GenBank/DDBJ databases">
        <title>Genome public.</title>
        <authorList>
            <person name="Liu C."/>
            <person name="Sun Q."/>
        </authorList>
    </citation>
    <scope>NUCLEOTIDE SEQUENCE</scope>
    <source>
        <strain evidence="2">YIM B02565</strain>
    </source>
</reference>
<gene>
    <name evidence="2" type="ORF">JK634_02495</name>
</gene>
<keyword evidence="3" id="KW-1185">Reference proteome</keyword>
<protein>
    <submittedName>
        <fullName evidence="2">Uncharacterized protein</fullName>
    </submittedName>
</protein>
<feature type="transmembrane region" description="Helical" evidence="1">
    <location>
        <begin position="7"/>
        <end position="26"/>
    </location>
</feature>
<keyword evidence="1" id="KW-0472">Membrane</keyword>
<name>A0A937FE81_9CLOT</name>
<dbReference type="EMBL" id="JAESWA010000012">
    <property type="protein sequence ID" value="MBL4930662.1"/>
    <property type="molecule type" value="Genomic_DNA"/>
</dbReference>
<accession>A0A937FE81</accession>
<organism evidence="2 3">
    <name type="scientific">Clostridium paridis</name>
    <dbReference type="NCBI Taxonomy" id="2803863"/>
    <lineage>
        <taxon>Bacteria</taxon>
        <taxon>Bacillati</taxon>
        <taxon>Bacillota</taxon>
        <taxon>Clostridia</taxon>
        <taxon>Eubacteriales</taxon>
        <taxon>Clostridiaceae</taxon>
        <taxon>Clostridium</taxon>
    </lineage>
</organism>
<evidence type="ECO:0000313" key="2">
    <source>
        <dbReference type="EMBL" id="MBL4930662.1"/>
    </source>
</evidence>
<evidence type="ECO:0000256" key="1">
    <source>
        <dbReference type="SAM" id="Phobius"/>
    </source>
</evidence>
<keyword evidence="1" id="KW-0812">Transmembrane</keyword>
<dbReference type="Proteomes" id="UP000623681">
    <property type="component" value="Unassembled WGS sequence"/>
</dbReference>
<dbReference type="AlphaFoldDB" id="A0A937FE81"/>
<evidence type="ECO:0000313" key="3">
    <source>
        <dbReference type="Proteomes" id="UP000623681"/>
    </source>
</evidence>
<keyword evidence="1" id="KW-1133">Transmembrane helix</keyword>